<keyword evidence="2 7" id="KW-0812">Transmembrane</keyword>
<dbReference type="SMART" id="SM00382">
    <property type="entry name" value="AAA"/>
    <property type="match status" value="1"/>
</dbReference>
<feature type="transmembrane region" description="Helical" evidence="7">
    <location>
        <begin position="130"/>
        <end position="152"/>
    </location>
</feature>
<evidence type="ECO:0000256" key="6">
    <source>
        <dbReference type="ARBA" id="ARBA00023136"/>
    </source>
</evidence>
<evidence type="ECO:0000256" key="5">
    <source>
        <dbReference type="ARBA" id="ARBA00022989"/>
    </source>
</evidence>
<keyword evidence="4 10" id="KW-0067">ATP-binding</keyword>
<dbReference type="Gene3D" id="1.20.1560.10">
    <property type="entry name" value="ABC transporter type 1, transmembrane domain"/>
    <property type="match status" value="1"/>
</dbReference>
<dbReference type="PROSITE" id="PS50929">
    <property type="entry name" value="ABC_TM1F"/>
    <property type="match status" value="1"/>
</dbReference>
<gene>
    <name evidence="10" type="ORF">EYC87_17305</name>
</gene>
<evidence type="ECO:0000256" key="3">
    <source>
        <dbReference type="ARBA" id="ARBA00022741"/>
    </source>
</evidence>
<feature type="transmembrane region" description="Helical" evidence="7">
    <location>
        <begin position="53"/>
        <end position="73"/>
    </location>
</feature>
<keyword evidence="6 7" id="KW-0472">Membrane</keyword>
<dbReference type="Proteomes" id="UP001143307">
    <property type="component" value="Unassembled WGS sequence"/>
</dbReference>
<feature type="transmembrane region" description="Helical" evidence="7">
    <location>
        <begin position="15"/>
        <end position="33"/>
    </location>
</feature>
<reference evidence="10" key="1">
    <citation type="submission" date="2019-02" db="EMBL/GenBank/DDBJ databases">
        <authorList>
            <person name="Li S.-H."/>
        </authorList>
    </citation>
    <scope>NUCLEOTIDE SEQUENCE</scope>
    <source>
        <strain evidence="10">IMCC8485</strain>
    </source>
</reference>
<feature type="domain" description="ABC transmembrane type-1" evidence="9">
    <location>
        <begin position="18"/>
        <end position="302"/>
    </location>
</feature>
<keyword evidence="3" id="KW-0547">Nucleotide-binding</keyword>
<dbReference type="InterPro" id="IPR011527">
    <property type="entry name" value="ABC1_TM_dom"/>
</dbReference>
<accession>A0ABT3SZA6</accession>
<keyword evidence="11" id="KW-1185">Reference proteome</keyword>
<dbReference type="Pfam" id="PF00664">
    <property type="entry name" value="ABC_membrane"/>
    <property type="match status" value="1"/>
</dbReference>
<dbReference type="InterPro" id="IPR036640">
    <property type="entry name" value="ABC1_TM_sf"/>
</dbReference>
<proteinExistence type="predicted"/>
<evidence type="ECO:0000256" key="1">
    <source>
        <dbReference type="ARBA" id="ARBA00004651"/>
    </source>
</evidence>
<evidence type="ECO:0000256" key="2">
    <source>
        <dbReference type="ARBA" id="ARBA00022692"/>
    </source>
</evidence>
<feature type="domain" description="ABC transporter" evidence="8">
    <location>
        <begin position="335"/>
        <end position="556"/>
    </location>
</feature>
<dbReference type="InterPro" id="IPR027417">
    <property type="entry name" value="P-loop_NTPase"/>
</dbReference>
<dbReference type="InterPro" id="IPR039421">
    <property type="entry name" value="Type_1_exporter"/>
</dbReference>
<evidence type="ECO:0000313" key="11">
    <source>
        <dbReference type="Proteomes" id="UP001143307"/>
    </source>
</evidence>
<comment type="subcellular location">
    <subcellularLocation>
        <location evidence="1">Cell membrane</location>
        <topology evidence="1">Multi-pass membrane protein</topology>
    </subcellularLocation>
</comment>
<dbReference type="Pfam" id="PF00005">
    <property type="entry name" value="ABC_tran"/>
    <property type="match status" value="1"/>
</dbReference>
<dbReference type="InterPro" id="IPR003593">
    <property type="entry name" value="AAA+_ATPase"/>
</dbReference>
<dbReference type="InterPro" id="IPR003439">
    <property type="entry name" value="ABC_transporter-like_ATP-bd"/>
</dbReference>
<dbReference type="SUPFAM" id="SSF52540">
    <property type="entry name" value="P-loop containing nucleoside triphosphate hydrolases"/>
    <property type="match status" value="1"/>
</dbReference>
<keyword evidence="5 7" id="KW-1133">Transmembrane helix</keyword>
<dbReference type="SUPFAM" id="SSF90123">
    <property type="entry name" value="ABC transporter transmembrane region"/>
    <property type="match status" value="1"/>
</dbReference>
<evidence type="ECO:0000313" key="10">
    <source>
        <dbReference type="EMBL" id="MCX2975341.1"/>
    </source>
</evidence>
<dbReference type="EMBL" id="SHNP01000007">
    <property type="protein sequence ID" value="MCX2975341.1"/>
    <property type="molecule type" value="Genomic_DNA"/>
</dbReference>
<feature type="transmembrane region" description="Helical" evidence="7">
    <location>
        <begin position="158"/>
        <end position="177"/>
    </location>
</feature>
<dbReference type="GO" id="GO:0005524">
    <property type="term" value="F:ATP binding"/>
    <property type="evidence" value="ECO:0007669"/>
    <property type="project" value="UniProtKB-KW"/>
</dbReference>
<evidence type="ECO:0000259" key="9">
    <source>
        <dbReference type="PROSITE" id="PS50929"/>
    </source>
</evidence>
<evidence type="ECO:0000256" key="7">
    <source>
        <dbReference type="SAM" id="Phobius"/>
    </source>
</evidence>
<dbReference type="InterPro" id="IPR017871">
    <property type="entry name" value="ABC_transporter-like_CS"/>
</dbReference>
<comment type="caution">
    <text evidence="10">The sequence shown here is derived from an EMBL/GenBank/DDBJ whole genome shotgun (WGS) entry which is preliminary data.</text>
</comment>
<dbReference type="PROSITE" id="PS00211">
    <property type="entry name" value="ABC_TRANSPORTER_1"/>
    <property type="match status" value="1"/>
</dbReference>
<dbReference type="RefSeq" id="WP_279253979.1">
    <property type="nucleotide sequence ID" value="NZ_SHNP01000007.1"/>
</dbReference>
<name>A0ABT3SZA6_9GAMM</name>
<evidence type="ECO:0000256" key="4">
    <source>
        <dbReference type="ARBA" id="ARBA00022840"/>
    </source>
</evidence>
<dbReference type="PANTHER" id="PTHR43394:SF1">
    <property type="entry name" value="ATP-BINDING CASSETTE SUB-FAMILY B MEMBER 10, MITOCHONDRIAL"/>
    <property type="match status" value="1"/>
</dbReference>
<sequence>MNFRTLLSYITPPKVPLLICAVLMLGGVCISLINPLVAGELTRKLLGEANAAGYSTALIILAWGALFAARSLLELANGYYLGLVGERMATELRNRVYEHMQLLPLPWHQARRRGQVLTLLINDTDMISDFVTGTVLPLLPTSLTLLGAFLMMTSLDPSIAILVMCGMPLYFLLLKIIGRKMRPLSRTWVDQYSELISRAEENLSLLAAIKSFSRERLERDAFRQENKQLERTWQRQLKLQTLLSPAVDLLAGAGVLAMLWLGSRHIEQGQLEPAELVSLLLYASLLIAPLRNLADVYGRLQKARGAAERLLELFSEQPEPLDNGGRLLPPVKGSIVFADVEYAYPGREPVFKNLNLTIDAGETVAITGENGAGKSTIAHLLMRFISASAGRILIDGHDISTAELGSVRAQIGLVAQHVLLLNGTIADNIAYSRPWASQEDIRKAARAAHAADFIEALPKRYETLIGDEGVKLSGGQRQRLSLARTLLKDPPILILDEATAMFDPVGEASFISECLELISQRTVILITHRPASLALADRVLSLADGGLVPADQASGT</sequence>
<dbReference type="Gene3D" id="3.40.50.300">
    <property type="entry name" value="P-loop containing nucleotide triphosphate hydrolases"/>
    <property type="match status" value="1"/>
</dbReference>
<protein>
    <submittedName>
        <fullName evidence="10">ABC transporter ATP-binding protein</fullName>
    </submittedName>
</protein>
<organism evidence="10 11">
    <name type="scientific">Candidatus Seongchinamella marina</name>
    <dbReference type="NCBI Taxonomy" id="2518990"/>
    <lineage>
        <taxon>Bacteria</taxon>
        <taxon>Pseudomonadati</taxon>
        <taxon>Pseudomonadota</taxon>
        <taxon>Gammaproteobacteria</taxon>
        <taxon>Cellvibrionales</taxon>
        <taxon>Halieaceae</taxon>
        <taxon>Seongchinamella</taxon>
    </lineage>
</organism>
<dbReference type="PROSITE" id="PS50893">
    <property type="entry name" value="ABC_TRANSPORTER_2"/>
    <property type="match status" value="1"/>
</dbReference>
<evidence type="ECO:0000259" key="8">
    <source>
        <dbReference type="PROSITE" id="PS50893"/>
    </source>
</evidence>
<dbReference type="PANTHER" id="PTHR43394">
    <property type="entry name" value="ATP-DEPENDENT PERMEASE MDL1, MITOCHONDRIAL"/>
    <property type="match status" value="1"/>
</dbReference>